<dbReference type="InterPro" id="IPR036864">
    <property type="entry name" value="Zn2-C6_fun-type_DNA-bd_sf"/>
</dbReference>
<feature type="domain" description="Zn(2)-C6 fungal-type" evidence="2">
    <location>
        <begin position="52"/>
        <end position="82"/>
    </location>
</feature>
<name>A0AAI9SZ88_9ASCO</name>
<dbReference type="EMBL" id="JAHUZD010000026">
    <property type="protein sequence ID" value="KAI3405968.2"/>
    <property type="molecule type" value="Genomic_DNA"/>
</dbReference>
<feature type="compositionally biased region" description="Basic residues" evidence="1">
    <location>
        <begin position="100"/>
        <end position="110"/>
    </location>
</feature>
<evidence type="ECO:0000313" key="3">
    <source>
        <dbReference type="EMBL" id="KAI3405968.2"/>
    </source>
</evidence>
<feature type="compositionally biased region" description="Low complexity" evidence="1">
    <location>
        <begin position="21"/>
        <end position="38"/>
    </location>
</feature>
<comment type="caution">
    <text evidence="3">The sequence shown here is derived from an EMBL/GenBank/DDBJ whole genome shotgun (WGS) entry which is preliminary data.</text>
</comment>
<evidence type="ECO:0000313" key="4">
    <source>
        <dbReference type="Proteomes" id="UP001202479"/>
    </source>
</evidence>
<dbReference type="Gene3D" id="4.10.240.10">
    <property type="entry name" value="Zn(2)-C6 fungal-type DNA-binding domain"/>
    <property type="match status" value="1"/>
</dbReference>
<feature type="compositionally biased region" description="Basic and acidic residues" evidence="1">
    <location>
        <begin position="111"/>
        <end position="120"/>
    </location>
</feature>
<dbReference type="InterPro" id="IPR001138">
    <property type="entry name" value="Zn2Cys6_DnaBD"/>
</dbReference>
<reference evidence="3" key="1">
    <citation type="journal article" date="2022" name="DNA Res.">
        <title>Genome analysis of five recently described species of the CUG-Ser clade uncovers Candida theae as a new hybrid lineage with pathogenic potential in the Candida parapsilosis species complex.</title>
        <authorList>
            <person name="Mixao V."/>
            <person name="Del Olmo V."/>
            <person name="Hegedusova E."/>
            <person name="Saus E."/>
            <person name="Pryszcz L."/>
            <person name="Cillingova A."/>
            <person name="Nosek J."/>
            <person name="Gabaldon T."/>
        </authorList>
    </citation>
    <scope>NUCLEOTIDE SEQUENCE</scope>
    <source>
        <strain evidence="3">CBS 10844</strain>
    </source>
</reference>
<accession>A0AAI9SZ88</accession>
<feature type="compositionally biased region" description="Acidic residues" evidence="1">
    <location>
        <begin position="121"/>
        <end position="135"/>
    </location>
</feature>
<feature type="region of interest" description="Disordered" evidence="1">
    <location>
        <begin position="1"/>
        <end position="51"/>
    </location>
</feature>
<dbReference type="AlphaFoldDB" id="A0AAI9SZ88"/>
<dbReference type="GO" id="GO:0000981">
    <property type="term" value="F:DNA-binding transcription factor activity, RNA polymerase II-specific"/>
    <property type="evidence" value="ECO:0007669"/>
    <property type="project" value="InterPro"/>
</dbReference>
<feature type="compositionally biased region" description="Low complexity" evidence="1">
    <location>
        <begin position="175"/>
        <end position="199"/>
    </location>
</feature>
<dbReference type="GO" id="GO:0008270">
    <property type="term" value="F:zinc ion binding"/>
    <property type="evidence" value="ECO:0007669"/>
    <property type="project" value="InterPro"/>
</dbReference>
<dbReference type="PROSITE" id="PS50048">
    <property type="entry name" value="ZN2_CY6_FUNGAL_2"/>
    <property type="match status" value="1"/>
</dbReference>
<dbReference type="PANTHER" id="PTHR47657:SF7">
    <property type="entry name" value="STEROL REGULATORY ELEMENT-BINDING PROTEIN ECM22"/>
    <property type="match status" value="1"/>
</dbReference>
<feature type="compositionally biased region" description="Basic residues" evidence="1">
    <location>
        <begin position="147"/>
        <end position="159"/>
    </location>
</feature>
<dbReference type="RefSeq" id="XP_049181713.1">
    <property type="nucleotide sequence ID" value="XM_049322283.1"/>
</dbReference>
<dbReference type="SUPFAM" id="SSF57701">
    <property type="entry name" value="Zn2/Cys6 DNA-binding domain"/>
    <property type="match status" value="1"/>
</dbReference>
<feature type="compositionally biased region" description="Polar residues" evidence="1">
    <location>
        <begin position="136"/>
        <end position="146"/>
    </location>
</feature>
<feature type="region of interest" description="Disordered" evidence="1">
    <location>
        <begin position="97"/>
        <end position="206"/>
    </location>
</feature>
<dbReference type="PANTHER" id="PTHR47657">
    <property type="entry name" value="STEROL REGULATORY ELEMENT-BINDING PROTEIN ECM22"/>
    <property type="match status" value="1"/>
</dbReference>
<keyword evidence="4" id="KW-1185">Reference proteome</keyword>
<dbReference type="PROSITE" id="PS00463">
    <property type="entry name" value="ZN2_CY6_FUNGAL_1"/>
    <property type="match status" value="1"/>
</dbReference>
<evidence type="ECO:0000256" key="1">
    <source>
        <dbReference type="SAM" id="MobiDB-lite"/>
    </source>
</evidence>
<dbReference type="SMART" id="SM00066">
    <property type="entry name" value="GAL4"/>
    <property type="match status" value="1"/>
</dbReference>
<evidence type="ECO:0000259" key="2">
    <source>
        <dbReference type="PROSITE" id="PS50048"/>
    </source>
</evidence>
<gene>
    <name evidence="3" type="ORF">KGF56_001187</name>
</gene>
<organism evidence="3 4">
    <name type="scientific">Candida oxycetoniae</name>
    <dbReference type="NCBI Taxonomy" id="497107"/>
    <lineage>
        <taxon>Eukaryota</taxon>
        <taxon>Fungi</taxon>
        <taxon>Dikarya</taxon>
        <taxon>Ascomycota</taxon>
        <taxon>Saccharomycotina</taxon>
        <taxon>Pichiomycetes</taxon>
        <taxon>Debaryomycetaceae</taxon>
        <taxon>Candida/Lodderomyces clade</taxon>
        <taxon>Candida</taxon>
    </lineage>
</organism>
<proteinExistence type="predicted"/>
<feature type="compositionally biased region" description="Polar residues" evidence="1">
    <location>
        <begin position="11"/>
        <end position="20"/>
    </location>
</feature>
<dbReference type="Pfam" id="PF00172">
    <property type="entry name" value="Zn_clus"/>
    <property type="match status" value="1"/>
</dbReference>
<dbReference type="GeneID" id="73378804"/>
<sequence length="857" mass="99079">MDKSTDRIVTLDTNTITSKNSSVESLSTASSSVDNSSSEKAKRRKHKNSKMGCPNCKKRRVKCSEDLPACFNCVKHKVKCGYLDYTKEQLKELREVKSQRALKQRPRNSKKSNDFEKEKEKEEEEEEEEEEEDSIQTEPSSLNINASKKKVIGSKRKRSVSTTPALESQRELANHNDNTTTNNSNNSNNNNNNNSNHHSPTSFSTEEQHNILTVTVDKLKLPSDNSSSSTSQLITQNYDNLLPIDSGNEITYPVYFMQNDCAMINQNTNLLISNKLLDHQSSCLLPRALILLTTFKCTKRVNINYDLKLRRMLKEMGPLVLSGEATLTQIREFYKLWLNSFVWKGYTSHFMFYCLLNLSTNYLISNCFGDSYKYYSSSEETSSSSRGTQLDNVRRTCLVKSIKYYDEVIKGLRITLKANLEPDVVSSVSYILSLMSVYDPESSLDSTICFRDGMFNVLSYNANSMTEPVIIPVYLRLVTNVSMSVYIPGYNPSFLSECQHLLTKFGEILLPIVTRSTSTLEEYSTHRFLYLKYHELLAFLNDAIQHYIPQLNESLADMELQQRLLYEIIMRWVKIFPGRFIAGRKSQGIMEKILYLFYKAFKRSFFAICPQLKYFFLRDLTSPLMMDVFASDDDFDIFDKDLQMAASQQFSNGTIAPYIGELRYIAAYLIRMITYFQIRLSILYKYLVHDGSKDVDMKITEVNQWRSSINNIIDSRREFMEKVGLMEVHISSFTRQYIRKENYPQKLVQQHEVDGNYPQKLVQQHEVDGNYPQKLVQQHEVDGNYPQKLVQQHEVDGNYPQKLVQQHEVDGNYPQKLVQQHEVDGNYPMETLAVTNDPVDFTSLEKSGLLQKDYDIR</sequence>
<protein>
    <recommendedName>
        <fullName evidence="2">Zn(2)-C6 fungal-type domain-containing protein</fullName>
    </recommendedName>
</protein>
<dbReference type="InterPro" id="IPR052400">
    <property type="entry name" value="Zn2-C6_fungal_TF"/>
</dbReference>
<dbReference type="CDD" id="cd00067">
    <property type="entry name" value="GAL4"/>
    <property type="match status" value="1"/>
</dbReference>
<dbReference type="Proteomes" id="UP001202479">
    <property type="component" value="Unassembled WGS sequence"/>
</dbReference>